<evidence type="ECO:0000256" key="2">
    <source>
        <dbReference type="SAM" id="Phobius"/>
    </source>
</evidence>
<feature type="compositionally biased region" description="Gly residues" evidence="1">
    <location>
        <begin position="955"/>
        <end position="967"/>
    </location>
</feature>
<feature type="compositionally biased region" description="Basic and acidic residues" evidence="1">
    <location>
        <begin position="1100"/>
        <end position="1112"/>
    </location>
</feature>
<evidence type="ECO:0000256" key="1">
    <source>
        <dbReference type="SAM" id="MobiDB-lite"/>
    </source>
</evidence>
<feature type="compositionally biased region" description="Low complexity" evidence="1">
    <location>
        <begin position="1073"/>
        <end position="1086"/>
    </location>
</feature>
<keyword evidence="2" id="KW-0812">Transmembrane</keyword>
<reference evidence="4" key="1">
    <citation type="submission" date="2019-10" db="EMBL/GenBank/DDBJ databases">
        <title>Lacipirellula parvula gen. nov., sp. nov., representing a lineage of planctomycetes widespread in freshwater anoxic habitats, and description of the family Lacipirellulaceae.</title>
        <authorList>
            <person name="Dedysh S.N."/>
            <person name="Kulichevskaya I.S."/>
            <person name="Beletsky A.V."/>
            <person name="Rakitin A.L."/>
            <person name="Mardanov A.V."/>
            <person name="Ivanova A.A."/>
            <person name="Saltykova V.X."/>
            <person name="Rijpstra W.I.C."/>
            <person name="Sinninghe Damste J.S."/>
            <person name="Ravin N.V."/>
        </authorList>
    </citation>
    <scope>NUCLEOTIDE SEQUENCE [LARGE SCALE GENOMIC DNA]</scope>
    <source>
        <strain evidence="4">PX69</strain>
    </source>
</reference>
<feature type="compositionally biased region" description="Polar residues" evidence="1">
    <location>
        <begin position="1015"/>
        <end position="1035"/>
    </location>
</feature>
<evidence type="ECO:0000313" key="3">
    <source>
        <dbReference type="EMBL" id="BBO35522.1"/>
    </source>
</evidence>
<feature type="compositionally biased region" description="Polar residues" evidence="1">
    <location>
        <begin position="1062"/>
        <end position="1072"/>
    </location>
</feature>
<keyword evidence="2" id="KW-1133">Transmembrane helix</keyword>
<feature type="transmembrane region" description="Helical" evidence="2">
    <location>
        <begin position="79"/>
        <end position="98"/>
    </location>
</feature>
<feature type="compositionally biased region" description="Polar residues" evidence="1">
    <location>
        <begin position="846"/>
        <end position="856"/>
    </location>
</feature>
<feature type="compositionally biased region" description="Low complexity" evidence="1">
    <location>
        <begin position="733"/>
        <end position="755"/>
    </location>
</feature>
<name>A0A5K7XHK1_9BACT</name>
<sequence>MPAVGLPRFMSTIAPPPLPPNPALANSEGYIDEQIRRTRRALKLLDLGAGLLTLTIGLLAFVLVGALLDHWIIPGGLNVAGRATLFALMLAGLAWYGWRQFIPLLKPINPVYAAQTIEQNAPSLKNSLLNLLLFRSHRNDLSARVYHALEQQTAAKLSKASLEASIDRSALLRLGYALLAVITVCALYALLSPKSLGLSTVRVLAPWSDVTPPSRVQILDVKPGSISVARGERVEISAQIDGLSGNEPVRLRYSTADEQTVDESIRMERPSPEARRFTGFLPRGTDSGVMQDLTYWLEAGDARTEKFTLSVFERPTIVVQKIHYDYPRYTGLPPKEAVQNGDVKGLDGTEVTIDALASQPIKTASVDFEADGTNDLTMTFNGDRATAKFKLGFRGNSPTPLHPKYALRFTTADGRTNADPTVHSIEVTRDLGPEISITDPEEKEQVARVSDLLTIGVEARDPDYGLKRVAIIGKANDKPEQPLFEMLDKIHTGRFGAIKTYTPGELGLKPGDLLEYWAVAEDSRPEANTAFTDHHRLKIIGPDKPQAGQQPPKNGGQQQPDNKQGGENGEQGGQGGGGGQGGESGGDGEAQAGEGGSSGGQGESGESQGEKQEGQGGAGGGAGENESGESQESSDKAGENGGGGSGGEGEQSSENQSSQGNSQGSNSGQSGGKEQQSSNGESKPGENGEQGEAGGEQSKVASGGEDDGTAFQRMAEHMGEQEGAGEGKPNPSQQGQGQQTEQAQAGESAGEQGEQNDTPQQGAESAQRTNGQGGQQQKPQAGAAGKQQEGATADEAQDAANQTNQGEQNGESPEQSSTGAAQGSQKGSNQKPQADGAQPQGPNEKATGTEQKTNGAGDNPSKREGANTPQEAKPGDGNPEDQKAGQEPGSDSEMNRNNGNSGSGHSAGEKEGAPGNDQSMRQGRDKQDEDNRPGQDDNEPPSGSGDKKESNSKGGQSGEQSGGGQQGAGQKADAAGKGGAGQHEAADQGAGKAEEQGEGETGTNGGNQQQADGKTGQSSGDQPGNGSEQGETGENQPSEGAQQPGEQGGQSPSASGQQNSGETGEQQPQPNEQPSGDQPEGSQQPGGQSGGGGQQSSNESKSEGEKPGDPADKQQPNNSKGTGGSQPIGGGTGSNAMSSPSTESGQLGADDPNLAYAKKQTDLVLERLDEQLAKKQVDQTLLKKLGWTEDELQRFVDRWKSLKASAAGEGEAATEAKQELDDTLRNLLPRSNGPLKFRGQAKADDLRANDATRVKPPSEYADRVREYTKGISSQRKD</sequence>
<feature type="compositionally biased region" description="Polar residues" evidence="1">
    <location>
        <begin position="799"/>
        <end position="832"/>
    </location>
</feature>
<feature type="region of interest" description="Disordered" evidence="1">
    <location>
        <begin position="1226"/>
        <end position="1277"/>
    </location>
</feature>
<feature type="compositionally biased region" description="Low complexity" evidence="1">
    <location>
        <begin position="1036"/>
        <end position="1061"/>
    </location>
</feature>
<keyword evidence="4" id="KW-1185">Reference proteome</keyword>
<feature type="compositionally biased region" description="Gly residues" evidence="1">
    <location>
        <begin position="639"/>
        <end position="649"/>
    </location>
</feature>
<evidence type="ECO:0000313" key="4">
    <source>
        <dbReference type="Proteomes" id="UP000326837"/>
    </source>
</evidence>
<feature type="compositionally biased region" description="Low complexity" evidence="1">
    <location>
        <begin position="775"/>
        <end position="791"/>
    </location>
</feature>
<feature type="transmembrane region" description="Helical" evidence="2">
    <location>
        <begin position="170"/>
        <end position="191"/>
    </location>
</feature>
<feature type="compositionally biased region" description="Gly residues" evidence="1">
    <location>
        <begin position="1121"/>
        <end position="1133"/>
    </location>
</feature>
<feature type="compositionally biased region" description="Basic and acidic residues" evidence="1">
    <location>
        <begin position="1241"/>
        <end position="1253"/>
    </location>
</feature>
<feature type="region of interest" description="Disordered" evidence="1">
    <location>
        <begin position="540"/>
        <end position="1154"/>
    </location>
</feature>
<dbReference type="KEGG" id="lpav:PLANPX_5134"/>
<organism evidence="3 4">
    <name type="scientific">Lacipirellula parvula</name>
    <dbReference type="NCBI Taxonomy" id="2650471"/>
    <lineage>
        <taxon>Bacteria</taxon>
        <taxon>Pseudomonadati</taxon>
        <taxon>Planctomycetota</taxon>
        <taxon>Planctomycetia</taxon>
        <taxon>Pirellulales</taxon>
        <taxon>Lacipirellulaceae</taxon>
        <taxon>Lacipirellula</taxon>
    </lineage>
</organism>
<feature type="compositionally biased region" description="Gly residues" evidence="1">
    <location>
        <begin position="614"/>
        <end position="623"/>
    </location>
</feature>
<feature type="compositionally biased region" description="Low complexity" evidence="1">
    <location>
        <begin position="650"/>
        <end position="687"/>
    </location>
</feature>
<feature type="compositionally biased region" description="Polar residues" evidence="1">
    <location>
        <begin position="756"/>
        <end position="770"/>
    </location>
</feature>
<gene>
    <name evidence="3" type="ORF">PLANPX_5134</name>
</gene>
<feature type="compositionally biased region" description="Low complexity" evidence="1">
    <location>
        <begin position="545"/>
        <end position="560"/>
    </location>
</feature>
<accession>A0A5K7XHK1</accession>
<feature type="compositionally biased region" description="Basic and acidic residues" evidence="1">
    <location>
        <begin position="922"/>
        <end position="935"/>
    </location>
</feature>
<dbReference type="EMBL" id="AP021861">
    <property type="protein sequence ID" value="BBO35522.1"/>
    <property type="molecule type" value="Genomic_DNA"/>
</dbReference>
<feature type="compositionally biased region" description="Gly residues" evidence="1">
    <location>
        <begin position="566"/>
        <end position="603"/>
    </location>
</feature>
<feature type="compositionally biased region" description="Low complexity" evidence="1">
    <location>
        <begin position="895"/>
        <end position="906"/>
    </location>
</feature>
<proteinExistence type="predicted"/>
<feature type="transmembrane region" description="Helical" evidence="2">
    <location>
        <begin position="44"/>
        <end position="67"/>
    </location>
</feature>
<protein>
    <submittedName>
        <fullName evidence="3">Uncharacterized protein</fullName>
    </submittedName>
</protein>
<dbReference type="AlphaFoldDB" id="A0A5K7XHK1"/>
<feature type="compositionally biased region" description="Basic and acidic residues" evidence="1">
    <location>
        <begin position="1260"/>
        <end position="1277"/>
    </location>
</feature>
<feature type="compositionally biased region" description="Polar residues" evidence="1">
    <location>
        <begin position="1135"/>
        <end position="1145"/>
    </location>
</feature>
<keyword evidence="2" id="KW-0472">Membrane</keyword>
<dbReference type="Proteomes" id="UP000326837">
    <property type="component" value="Chromosome"/>
</dbReference>